<evidence type="ECO:0000313" key="1">
    <source>
        <dbReference type="EMBL" id="OGG06855.1"/>
    </source>
</evidence>
<protein>
    <submittedName>
        <fullName evidence="1">Uncharacterized protein</fullName>
    </submittedName>
</protein>
<gene>
    <name evidence="1" type="ORF">A2872_00525</name>
</gene>
<proteinExistence type="predicted"/>
<dbReference type="Proteomes" id="UP000178681">
    <property type="component" value="Unassembled WGS sequence"/>
</dbReference>
<sequence length="68" mass="8062">MDALAERTEEGRLYRADIDGLLLNKLYPLVSEWRNPPRFTSWAIKRKYIALDRVPPELKHLSRGRKIK</sequence>
<name>A0A1F5Z3A8_9BACT</name>
<evidence type="ECO:0000313" key="2">
    <source>
        <dbReference type="Proteomes" id="UP000178681"/>
    </source>
</evidence>
<dbReference type="EMBL" id="MFJG01000019">
    <property type="protein sequence ID" value="OGG06855.1"/>
    <property type="molecule type" value="Genomic_DNA"/>
</dbReference>
<accession>A0A1F5Z3A8</accession>
<reference evidence="1 2" key="1">
    <citation type="journal article" date="2016" name="Nat. Commun.">
        <title>Thousands of microbial genomes shed light on interconnected biogeochemical processes in an aquifer system.</title>
        <authorList>
            <person name="Anantharaman K."/>
            <person name="Brown C.T."/>
            <person name="Hug L.A."/>
            <person name="Sharon I."/>
            <person name="Castelle C.J."/>
            <person name="Probst A.J."/>
            <person name="Thomas B.C."/>
            <person name="Singh A."/>
            <person name="Wilkins M.J."/>
            <person name="Karaoz U."/>
            <person name="Brodie E.L."/>
            <person name="Williams K.H."/>
            <person name="Hubbard S.S."/>
            <person name="Banfield J.F."/>
        </authorList>
    </citation>
    <scope>NUCLEOTIDE SEQUENCE [LARGE SCALE GENOMIC DNA]</scope>
</reference>
<comment type="caution">
    <text evidence="1">The sequence shown here is derived from an EMBL/GenBank/DDBJ whole genome shotgun (WGS) entry which is preliminary data.</text>
</comment>
<dbReference type="AlphaFoldDB" id="A0A1F5Z3A8"/>
<organism evidence="1 2">
    <name type="scientific">Candidatus Gottesmanbacteria bacterium RIFCSPHIGHO2_01_FULL_42_12</name>
    <dbReference type="NCBI Taxonomy" id="1798377"/>
    <lineage>
        <taxon>Bacteria</taxon>
        <taxon>Candidatus Gottesmaniibacteriota</taxon>
    </lineage>
</organism>